<dbReference type="Gene3D" id="3.30.470.20">
    <property type="entry name" value="ATP-grasp fold, B domain"/>
    <property type="match status" value="1"/>
</dbReference>
<keyword evidence="13" id="KW-1185">Reference proteome</keyword>
<dbReference type="FunFam" id="3.30.1490.20:FF:000002">
    <property type="entry name" value="Succinate--CoA ligase [ADP-forming] subunit beta"/>
    <property type="match status" value="1"/>
</dbReference>
<gene>
    <name evidence="10 12" type="primary">sucC</name>
    <name evidence="12" type="ORF">BHE75_00015</name>
</gene>
<evidence type="ECO:0000256" key="5">
    <source>
        <dbReference type="ARBA" id="ARBA00022741"/>
    </source>
</evidence>
<evidence type="ECO:0000256" key="3">
    <source>
        <dbReference type="ARBA" id="ARBA00022598"/>
    </source>
</evidence>
<dbReference type="Gene3D" id="3.30.1490.20">
    <property type="entry name" value="ATP-grasp fold, A domain"/>
    <property type="match status" value="1"/>
</dbReference>
<dbReference type="GO" id="GO:0006099">
    <property type="term" value="P:tricarboxylic acid cycle"/>
    <property type="evidence" value="ECO:0007669"/>
    <property type="project" value="UniProtKB-UniRule"/>
</dbReference>
<dbReference type="GO" id="GO:0000287">
    <property type="term" value="F:magnesium ion binding"/>
    <property type="evidence" value="ECO:0007669"/>
    <property type="project" value="UniProtKB-UniRule"/>
</dbReference>
<evidence type="ECO:0000313" key="12">
    <source>
        <dbReference type="EMBL" id="OHT18047.1"/>
    </source>
</evidence>
<dbReference type="EMBL" id="MIPT01000001">
    <property type="protein sequence ID" value="OHT18047.1"/>
    <property type="molecule type" value="Genomic_DNA"/>
</dbReference>
<comment type="caution">
    <text evidence="12">The sequence shown here is derived from an EMBL/GenBank/DDBJ whole genome shotgun (WGS) entry which is preliminary data.</text>
</comment>
<evidence type="ECO:0000256" key="2">
    <source>
        <dbReference type="ARBA" id="ARBA00022532"/>
    </source>
</evidence>
<comment type="catalytic activity">
    <reaction evidence="10">
        <text>succinate + ATP + CoA = succinyl-CoA + ADP + phosphate</text>
        <dbReference type="Rhea" id="RHEA:17661"/>
        <dbReference type="ChEBI" id="CHEBI:30031"/>
        <dbReference type="ChEBI" id="CHEBI:30616"/>
        <dbReference type="ChEBI" id="CHEBI:43474"/>
        <dbReference type="ChEBI" id="CHEBI:57287"/>
        <dbReference type="ChEBI" id="CHEBI:57292"/>
        <dbReference type="ChEBI" id="CHEBI:456216"/>
        <dbReference type="EC" id="6.2.1.5"/>
    </reaction>
</comment>
<dbReference type="PANTHER" id="PTHR11815:SF10">
    <property type="entry name" value="SUCCINATE--COA LIGASE [GDP-FORMING] SUBUNIT BETA, MITOCHONDRIAL"/>
    <property type="match status" value="1"/>
</dbReference>
<dbReference type="GO" id="GO:0005829">
    <property type="term" value="C:cytosol"/>
    <property type="evidence" value="ECO:0007669"/>
    <property type="project" value="TreeGrafter"/>
</dbReference>
<dbReference type="InterPro" id="IPR016102">
    <property type="entry name" value="Succinyl-CoA_synth-like"/>
</dbReference>
<dbReference type="GO" id="GO:0050074">
    <property type="term" value="F:malate-CoA ligase activity"/>
    <property type="evidence" value="ECO:0007669"/>
    <property type="project" value="UniProtKB-EC"/>
</dbReference>
<dbReference type="SUPFAM" id="SSF52210">
    <property type="entry name" value="Succinyl-CoA synthetase domains"/>
    <property type="match status" value="1"/>
</dbReference>
<evidence type="ECO:0000256" key="4">
    <source>
        <dbReference type="ARBA" id="ARBA00022723"/>
    </source>
</evidence>
<dbReference type="FunFam" id="3.30.470.20:FF:000002">
    <property type="entry name" value="Succinate--CoA ligase [ADP-forming] subunit beta"/>
    <property type="match status" value="1"/>
</dbReference>
<feature type="binding site" evidence="10">
    <location>
        <position position="117"/>
    </location>
    <ligand>
        <name>ATP</name>
        <dbReference type="ChEBI" id="CHEBI:30616"/>
    </ligand>
</feature>
<dbReference type="Pfam" id="PF08442">
    <property type="entry name" value="ATP-grasp_2"/>
    <property type="match status" value="1"/>
</dbReference>
<dbReference type="PROSITE" id="PS01217">
    <property type="entry name" value="SUCCINYL_COA_LIG_3"/>
    <property type="match status" value="1"/>
</dbReference>
<dbReference type="InterPro" id="IPR013815">
    <property type="entry name" value="ATP_grasp_subdomain_1"/>
</dbReference>
<dbReference type="PIRSF" id="PIRSF001554">
    <property type="entry name" value="SucCS_beta"/>
    <property type="match status" value="1"/>
</dbReference>
<keyword evidence="5 10" id="KW-0547">Nucleotide-binding</keyword>
<keyword evidence="3 10" id="KW-0436">Ligase</keyword>
<evidence type="ECO:0000256" key="6">
    <source>
        <dbReference type="ARBA" id="ARBA00022840"/>
    </source>
</evidence>
<dbReference type="GO" id="GO:0004776">
    <property type="term" value="F:succinate-CoA ligase (GDP-forming) activity"/>
    <property type="evidence" value="ECO:0007669"/>
    <property type="project" value="RHEA"/>
</dbReference>
<feature type="binding site" evidence="10">
    <location>
        <position position="274"/>
    </location>
    <ligand>
        <name>substrate</name>
        <note>ligand shared with subunit alpha</note>
    </ligand>
</feature>
<comment type="subunit">
    <text evidence="10">Heterotetramer of two alpha and two beta subunits.</text>
</comment>
<dbReference type="Pfam" id="PF00549">
    <property type="entry name" value="Ligase_CoA"/>
    <property type="match status" value="1"/>
</dbReference>
<keyword evidence="4 10" id="KW-0479">Metal-binding</keyword>
<dbReference type="GO" id="GO:0004775">
    <property type="term" value="F:succinate-CoA ligase (ADP-forming) activity"/>
    <property type="evidence" value="ECO:0007669"/>
    <property type="project" value="UniProtKB-UniRule"/>
</dbReference>
<dbReference type="EC" id="6.2.1.5" evidence="10"/>
<evidence type="ECO:0000256" key="7">
    <source>
        <dbReference type="ARBA" id="ARBA00022842"/>
    </source>
</evidence>
<dbReference type="GO" id="GO:0042709">
    <property type="term" value="C:succinate-CoA ligase complex"/>
    <property type="evidence" value="ECO:0007669"/>
    <property type="project" value="TreeGrafter"/>
</dbReference>
<reference evidence="12 13" key="1">
    <citation type="submission" date="2016-09" db="EMBL/GenBank/DDBJ databases">
        <title>Metabolic pathway, cell adaptation mechanisms and a novel monoxygenase revealed through proteogenomic-transcription analysis of a Sphingomonas haloaromaticamans strain degrading the fungicide ortho-phenylphenol.</title>
        <authorList>
            <person name="Perruchon C."/>
            <person name="Papadopoulou E.S."/>
            <person name="Rousidou C."/>
            <person name="Vasileiadis S."/>
            <person name="Tanou G."/>
            <person name="Amoutzias G."/>
            <person name="Molassiotis A."/>
            <person name="Karpouzas D.G."/>
        </authorList>
    </citation>
    <scope>NUCLEOTIDE SEQUENCE [LARGE SCALE GENOMIC DNA]</scope>
    <source>
        <strain evidence="12 13">P3</strain>
    </source>
</reference>
<evidence type="ECO:0000256" key="9">
    <source>
        <dbReference type="ARBA" id="ARBA00060690"/>
    </source>
</evidence>
<dbReference type="InterPro" id="IPR011761">
    <property type="entry name" value="ATP-grasp"/>
</dbReference>
<keyword evidence="6 10" id="KW-0067">ATP-binding</keyword>
<dbReference type="SUPFAM" id="SSF56059">
    <property type="entry name" value="Glutathione synthetase ATP-binding domain-like"/>
    <property type="match status" value="1"/>
</dbReference>
<dbReference type="GO" id="GO:0006104">
    <property type="term" value="P:succinyl-CoA metabolic process"/>
    <property type="evidence" value="ECO:0007669"/>
    <property type="project" value="TreeGrafter"/>
</dbReference>
<sequence>MNIHEYQAKELLAKFGVAIPAGHAALTVDEAVAAAGKLPGPLYVVKAQIHAGGRGKGKFKELPADAKGGVRLSKTLDEVRANAADMLGNTLVTIQTGEAGKQVNRLYITDGADIAKEYYLSMLVDRKTGRIAMIVSTEGGMDIEEVAHSTPEKIRTITIDPAEGFQPHHGRAVAFALQLKGDLNKQAVKLAGQLYEAFTATDMAMLEINPLIETTDGKLLVLDAKVSFDSNALFRHPDILALRDETEEDPAEVEASKYDLAYIKLDGNIGCMVNGAGLAMATMDIIKLNGAFPANFLDVGGGASKEKVTEAFKLILSDPAVEGILVNIFGGIMRCDIIAEGIVAAAKEVNLSVPLVVRLEGTNVQQGKDILANSGLPIVAADDLGDAAKKIVAQVKKAA</sequence>
<protein>
    <recommendedName>
        <fullName evidence="10">Succinate--CoA ligase [ADP-forming] subunit beta</fullName>
        <ecNumber evidence="10">6.2.1.5</ecNumber>
    </recommendedName>
    <alternativeName>
        <fullName evidence="10">Succinyl-CoA synthetase subunit beta</fullName>
        <shortName evidence="10">SCS-beta</shortName>
    </alternativeName>
</protein>
<comment type="cofactor">
    <cofactor evidence="10">
        <name>Mg(2+)</name>
        <dbReference type="ChEBI" id="CHEBI:18420"/>
    </cofactor>
    <text evidence="10">Binds 1 Mg(2+) ion per subunit.</text>
</comment>
<dbReference type="NCBIfam" id="NF001913">
    <property type="entry name" value="PRK00696.1"/>
    <property type="match status" value="1"/>
</dbReference>
<feature type="binding site" evidence="10">
    <location>
        <position position="112"/>
    </location>
    <ligand>
        <name>ATP</name>
        <dbReference type="ChEBI" id="CHEBI:30616"/>
    </ligand>
</feature>
<keyword evidence="7 10" id="KW-0460">Magnesium</keyword>
<dbReference type="InterPro" id="IPR005809">
    <property type="entry name" value="Succ_CoA_ligase-like_bsu"/>
</dbReference>
<accession>A0A1S1H7I0</accession>
<evidence type="ECO:0000313" key="13">
    <source>
        <dbReference type="Proteomes" id="UP000179467"/>
    </source>
</evidence>
<comment type="catalytic activity">
    <reaction evidence="10">
        <text>GTP + succinate + CoA = succinyl-CoA + GDP + phosphate</text>
        <dbReference type="Rhea" id="RHEA:22120"/>
        <dbReference type="ChEBI" id="CHEBI:30031"/>
        <dbReference type="ChEBI" id="CHEBI:37565"/>
        <dbReference type="ChEBI" id="CHEBI:43474"/>
        <dbReference type="ChEBI" id="CHEBI:57287"/>
        <dbReference type="ChEBI" id="CHEBI:57292"/>
        <dbReference type="ChEBI" id="CHEBI:58189"/>
    </reaction>
</comment>
<dbReference type="AlphaFoldDB" id="A0A1S1H7I0"/>
<dbReference type="OrthoDB" id="9802602at2"/>
<feature type="binding site" evidence="10">
    <location>
        <begin position="331"/>
        <end position="333"/>
    </location>
    <ligand>
        <name>substrate</name>
        <note>ligand shared with subunit alpha</note>
    </ligand>
</feature>
<proteinExistence type="inferred from homology"/>
<dbReference type="PROSITE" id="PS50975">
    <property type="entry name" value="ATP_GRASP"/>
    <property type="match status" value="1"/>
</dbReference>
<evidence type="ECO:0000256" key="1">
    <source>
        <dbReference type="ARBA" id="ARBA00009182"/>
    </source>
</evidence>
<comment type="catalytic activity">
    <reaction evidence="8">
        <text>(S)-malate + ATP + CoA = (S)-malyl-CoA + ADP + phosphate</text>
        <dbReference type="Rhea" id="RHEA:26193"/>
        <dbReference type="ChEBI" id="CHEBI:15589"/>
        <dbReference type="ChEBI" id="CHEBI:30616"/>
        <dbReference type="ChEBI" id="CHEBI:43474"/>
        <dbReference type="ChEBI" id="CHEBI:57287"/>
        <dbReference type="ChEBI" id="CHEBI:57317"/>
        <dbReference type="ChEBI" id="CHEBI:456216"/>
        <dbReference type="EC" id="6.2.1.9"/>
    </reaction>
</comment>
<comment type="function">
    <text evidence="10">Succinyl-CoA synthetase functions in the citric acid cycle (TCA), coupling the hydrolysis of succinyl-CoA to the synthesis of either ATP or GTP and thus represents the only step of substrate-level phosphorylation in the TCA. The beta subunit provides nucleotide specificity of the enzyme and binds the substrate succinate, while the binding sites for coenzyme A and phosphate are found in the alpha subunit.</text>
</comment>
<feature type="binding site" evidence="10">
    <location>
        <position position="209"/>
    </location>
    <ligand>
        <name>Mg(2+)</name>
        <dbReference type="ChEBI" id="CHEBI:18420"/>
    </ligand>
</feature>
<evidence type="ECO:0000256" key="8">
    <source>
        <dbReference type="ARBA" id="ARBA00052241"/>
    </source>
</evidence>
<comment type="caution">
    <text evidence="10">Lacks conserved residue(s) required for the propagation of feature annotation.</text>
</comment>
<dbReference type="InterPro" id="IPR013650">
    <property type="entry name" value="ATP-grasp_succ-CoA_synth-type"/>
</dbReference>
<evidence type="ECO:0000256" key="10">
    <source>
        <dbReference type="HAMAP-Rule" id="MF_00558"/>
    </source>
</evidence>
<feature type="domain" description="ATP-grasp" evidence="11">
    <location>
        <begin position="9"/>
        <end position="241"/>
    </location>
</feature>
<name>A0A1S1H7I0_9SPHN</name>
<comment type="pathway">
    <text evidence="9">One-carbon metabolism; formaldehyde assimilation via serine pathway.</text>
</comment>
<dbReference type="NCBIfam" id="TIGR01016">
    <property type="entry name" value="sucCoAbeta"/>
    <property type="match status" value="1"/>
</dbReference>
<dbReference type="Gene3D" id="3.40.50.261">
    <property type="entry name" value="Succinyl-CoA synthetase domains"/>
    <property type="match status" value="1"/>
</dbReference>
<dbReference type="Proteomes" id="UP000179467">
    <property type="component" value="Unassembled WGS sequence"/>
</dbReference>
<dbReference type="RefSeq" id="WP_015458728.1">
    <property type="nucleotide sequence ID" value="NZ_MIPT01000001.1"/>
</dbReference>
<dbReference type="FunFam" id="3.40.50.261:FF:000001">
    <property type="entry name" value="Succinate--CoA ligase [ADP-forming] subunit beta"/>
    <property type="match status" value="1"/>
</dbReference>
<comment type="similarity">
    <text evidence="1 10">Belongs to the succinate/malate CoA ligase beta subunit family.</text>
</comment>
<dbReference type="UniPathway" id="UPA00223">
    <property type="reaction ID" value="UER00999"/>
</dbReference>
<dbReference type="GO" id="GO:0005524">
    <property type="term" value="F:ATP binding"/>
    <property type="evidence" value="ECO:0007669"/>
    <property type="project" value="UniProtKB-UniRule"/>
</dbReference>
<feature type="binding site" evidence="10">
    <location>
        <begin position="53"/>
        <end position="55"/>
    </location>
    <ligand>
        <name>ATP</name>
        <dbReference type="ChEBI" id="CHEBI:30616"/>
    </ligand>
</feature>
<evidence type="ECO:0000259" key="11">
    <source>
        <dbReference type="PROSITE" id="PS50975"/>
    </source>
</evidence>
<dbReference type="PANTHER" id="PTHR11815">
    <property type="entry name" value="SUCCINYL-COA SYNTHETASE BETA CHAIN"/>
    <property type="match status" value="1"/>
</dbReference>
<dbReference type="InterPro" id="IPR017866">
    <property type="entry name" value="Succ-CoA_synthase_bsu_CS"/>
</dbReference>
<dbReference type="HAMAP" id="MF_00558">
    <property type="entry name" value="Succ_CoA_beta"/>
    <property type="match status" value="1"/>
</dbReference>
<feature type="binding site" evidence="10">
    <location>
        <position position="223"/>
    </location>
    <ligand>
        <name>Mg(2+)</name>
        <dbReference type="ChEBI" id="CHEBI:18420"/>
    </ligand>
</feature>
<comment type="pathway">
    <text evidence="10">Carbohydrate metabolism; tricarboxylic acid cycle; succinate from succinyl-CoA (ligase route): step 1/1.</text>
</comment>
<dbReference type="InterPro" id="IPR005811">
    <property type="entry name" value="SUCC_ACL_C"/>
</dbReference>
<keyword evidence="2 10" id="KW-0816">Tricarboxylic acid cycle</keyword>
<organism evidence="12 13">
    <name type="scientific">Edaphosphingomonas haloaromaticamans</name>
    <dbReference type="NCBI Taxonomy" id="653954"/>
    <lineage>
        <taxon>Bacteria</taxon>
        <taxon>Pseudomonadati</taxon>
        <taxon>Pseudomonadota</taxon>
        <taxon>Alphaproteobacteria</taxon>
        <taxon>Sphingomonadales</taxon>
        <taxon>Rhizorhabdaceae</taxon>
        <taxon>Edaphosphingomonas</taxon>
    </lineage>
</organism>
<feature type="binding site" evidence="10">
    <location>
        <position position="46"/>
    </location>
    <ligand>
        <name>ATP</name>
        <dbReference type="ChEBI" id="CHEBI:30616"/>
    </ligand>
</feature>